<comment type="caution">
    <text evidence="2">The sequence shown here is derived from an EMBL/GenBank/DDBJ whole genome shotgun (WGS) entry which is preliminary data.</text>
</comment>
<evidence type="ECO:0000256" key="1">
    <source>
        <dbReference type="SAM" id="Phobius"/>
    </source>
</evidence>
<dbReference type="Proteomes" id="UP000195868">
    <property type="component" value="Unassembled WGS sequence"/>
</dbReference>
<keyword evidence="1" id="KW-0812">Transmembrane</keyword>
<sequence>MREKLTPRFTKHILVTDLFMLVLLIIYNFFSLVIPIVRFRFVEIIAFLLVIDACLVAIKLVNNFNFGPNR</sequence>
<accession>A0A1Y3U2D7</accession>
<name>A0A1Y3U2D7_LIMRT</name>
<reference evidence="3" key="1">
    <citation type="submission" date="2017-04" db="EMBL/GenBank/DDBJ databases">
        <title>Function of individual gut microbiota members based on whole genome sequencing of pure cultures obtained from chicken caecum.</title>
        <authorList>
            <person name="Medvecky M."/>
            <person name="Cejkova D."/>
            <person name="Polansky O."/>
            <person name="Karasova D."/>
            <person name="Kubasova T."/>
            <person name="Cizek A."/>
            <person name="Rychlik I."/>
        </authorList>
    </citation>
    <scope>NUCLEOTIDE SEQUENCE [LARGE SCALE GENOMIC DNA]</scope>
    <source>
        <strain evidence="3">An71</strain>
    </source>
</reference>
<evidence type="ECO:0000313" key="3">
    <source>
        <dbReference type="Proteomes" id="UP000195868"/>
    </source>
</evidence>
<feature type="transmembrane region" description="Helical" evidence="1">
    <location>
        <begin position="12"/>
        <end position="34"/>
    </location>
</feature>
<keyword evidence="1" id="KW-0472">Membrane</keyword>
<gene>
    <name evidence="2" type="ORF">B5G22_10150</name>
</gene>
<protein>
    <submittedName>
        <fullName evidence="2">Uncharacterized protein</fullName>
    </submittedName>
</protein>
<keyword evidence="1" id="KW-1133">Transmembrane helix</keyword>
<proteinExistence type="predicted"/>
<dbReference type="EMBL" id="NFHN01000055">
    <property type="protein sequence ID" value="OUN42972.1"/>
    <property type="molecule type" value="Genomic_DNA"/>
</dbReference>
<organism evidence="2 3">
    <name type="scientific">Limosilactobacillus reuteri</name>
    <name type="common">Lactobacillus reuteri</name>
    <dbReference type="NCBI Taxonomy" id="1598"/>
    <lineage>
        <taxon>Bacteria</taxon>
        <taxon>Bacillati</taxon>
        <taxon>Bacillota</taxon>
        <taxon>Bacilli</taxon>
        <taxon>Lactobacillales</taxon>
        <taxon>Lactobacillaceae</taxon>
        <taxon>Limosilactobacillus</taxon>
    </lineage>
</organism>
<dbReference type="AlphaFoldDB" id="A0A1Y3U2D7"/>
<evidence type="ECO:0000313" key="2">
    <source>
        <dbReference type="EMBL" id="OUN42972.1"/>
    </source>
</evidence>
<feature type="transmembrane region" description="Helical" evidence="1">
    <location>
        <begin position="40"/>
        <end position="61"/>
    </location>
</feature>